<name>A0A1M5G6M7_9BACT</name>
<feature type="transmembrane region" description="Helical" evidence="6">
    <location>
        <begin position="191"/>
        <end position="213"/>
    </location>
</feature>
<gene>
    <name evidence="9" type="ORF">SAMN05444362_11372</name>
</gene>
<feature type="domain" description="MacB-like periplasmic core" evidence="8">
    <location>
        <begin position="247"/>
        <end position="427"/>
    </location>
</feature>
<keyword evidence="5 6" id="KW-0472">Membrane</keyword>
<reference evidence="10" key="1">
    <citation type="submission" date="2016-11" db="EMBL/GenBank/DDBJ databases">
        <authorList>
            <person name="Varghese N."/>
            <person name="Submissions S."/>
        </authorList>
    </citation>
    <scope>NUCLEOTIDE SEQUENCE [LARGE SCALE GENOMIC DNA]</scope>
    <source>
        <strain evidence="10">DSM 27370</strain>
    </source>
</reference>
<feature type="transmembrane region" description="Helical" evidence="6">
    <location>
        <begin position="234"/>
        <end position="258"/>
    </location>
</feature>
<proteinExistence type="predicted"/>
<feature type="transmembrane region" description="Helical" evidence="6">
    <location>
        <begin position="148"/>
        <end position="171"/>
    </location>
</feature>
<accession>A0A1M5G6M7</accession>
<feature type="transmembrane region" description="Helical" evidence="6">
    <location>
        <begin position="483"/>
        <end position="505"/>
    </location>
</feature>
<dbReference type="InterPro" id="IPR003838">
    <property type="entry name" value="ABC3_permease_C"/>
</dbReference>
<dbReference type="InterPro" id="IPR050250">
    <property type="entry name" value="Macrolide_Exporter_MacB"/>
</dbReference>
<dbReference type="PANTHER" id="PTHR30572">
    <property type="entry name" value="MEMBRANE COMPONENT OF TRANSPORTER-RELATED"/>
    <property type="match status" value="1"/>
</dbReference>
<dbReference type="AlphaFoldDB" id="A0A1M5G6M7"/>
<dbReference type="GO" id="GO:0005886">
    <property type="term" value="C:plasma membrane"/>
    <property type="evidence" value="ECO:0007669"/>
    <property type="project" value="UniProtKB-SubCell"/>
</dbReference>
<comment type="subcellular location">
    <subcellularLocation>
        <location evidence="1">Cell membrane</location>
        <topology evidence="1">Multi-pass membrane protein</topology>
    </subcellularLocation>
</comment>
<keyword evidence="3 6" id="KW-0812">Transmembrane</keyword>
<dbReference type="OrthoDB" id="973461at2"/>
<keyword evidence="2" id="KW-1003">Cell membrane</keyword>
<keyword evidence="10" id="KW-1185">Reference proteome</keyword>
<dbReference type="RefSeq" id="WP_062181212.1">
    <property type="nucleotide sequence ID" value="NZ_BBXL01000012.1"/>
</dbReference>
<feature type="transmembrane region" description="Helical" evidence="6">
    <location>
        <begin position="97"/>
        <end position="127"/>
    </location>
</feature>
<evidence type="ECO:0000313" key="9">
    <source>
        <dbReference type="EMBL" id="SHF99379.1"/>
    </source>
</evidence>
<evidence type="ECO:0000256" key="1">
    <source>
        <dbReference type="ARBA" id="ARBA00004651"/>
    </source>
</evidence>
<protein>
    <submittedName>
        <fullName evidence="9">Putative ABC transport system permease protein</fullName>
    </submittedName>
</protein>
<feature type="transmembrane region" description="Helical" evidence="6">
    <location>
        <begin position="535"/>
        <end position="554"/>
    </location>
</feature>
<sequence>MKNIPANSHIQGDYVFPLFGYYLKNQWGWSDVFTTYFLLRDNTDKEQLSKGLSEIAQNGIDFYKLNQAKVILQPLKDIHLEKVSAKFDNSVSESKSLVVVFASISLIILVLSCINFANLFVSTSFIRARSIGIRKSQGATKWALIRDFYLETAYYVLTAIIIGIALTYFTLPVFNQFVNSGIEIDFTSPIFYIYIIVLFVFTTLLAGSFPAVYMTKFNIIETLSGKFRGKRVSLLQKSLIIIQFSVSIILLTVVVFIYKQIDFMVSHDKGFNTEHIITVNDRDKFGENFESFRTEMMQETSIIDVTKKNSLPTNWVQGWGFSLPDNLEVLYNAEVCRIKPNYFDFFDMKIIEGENPLYLDTADSLRICVINESAVKVFGLTAPVVGKIIVPNGDVPRSMTIAGVVKDAQTRSFHSPVDPQVYIKLGSKWTGPIFFKIKGDPERALNKIEQKWKAEIPLVPFEYLYMDTIYHDLYKADTNSGKVLLFAMFITIIITVAGLFAMAYYSTQRRIKEIGLRKVNGATTSDLIKLLNQNFIIWVLTAFVIACPISYFALNKWLDDYMIRTSLDWWIFALIGLLAVMIALITVSYQTWKVATMNPVIALKND</sequence>
<evidence type="ECO:0000313" key="10">
    <source>
        <dbReference type="Proteomes" id="UP000184480"/>
    </source>
</evidence>
<dbReference type="Pfam" id="PF02687">
    <property type="entry name" value="FtsX"/>
    <property type="match status" value="2"/>
</dbReference>
<evidence type="ECO:0000256" key="3">
    <source>
        <dbReference type="ARBA" id="ARBA00022692"/>
    </source>
</evidence>
<dbReference type="PANTHER" id="PTHR30572:SF18">
    <property type="entry name" value="ABC-TYPE MACROLIDE FAMILY EXPORT SYSTEM PERMEASE COMPONENT 2"/>
    <property type="match status" value="1"/>
</dbReference>
<dbReference type="Pfam" id="PF12704">
    <property type="entry name" value="MacB_PCD"/>
    <property type="match status" value="1"/>
</dbReference>
<evidence type="ECO:0000256" key="2">
    <source>
        <dbReference type="ARBA" id="ARBA00022475"/>
    </source>
</evidence>
<feature type="transmembrane region" description="Helical" evidence="6">
    <location>
        <begin position="569"/>
        <end position="589"/>
    </location>
</feature>
<evidence type="ECO:0000256" key="4">
    <source>
        <dbReference type="ARBA" id="ARBA00022989"/>
    </source>
</evidence>
<evidence type="ECO:0000259" key="7">
    <source>
        <dbReference type="Pfam" id="PF02687"/>
    </source>
</evidence>
<feature type="domain" description="ABC3 transporter permease C-terminal" evidence="7">
    <location>
        <begin position="103"/>
        <end position="216"/>
    </location>
</feature>
<dbReference type="STRING" id="1346286.SAMN05444362_11372"/>
<dbReference type="GO" id="GO:0022857">
    <property type="term" value="F:transmembrane transporter activity"/>
    <property type="evidence" value="ECO:0007669"/>
    <property type="project" value="TreeGrafter"/>
</dbReference>
<dbReference type="EMBL" id="FQUC01000013">
    <property type="protein sequence ID" value="SHF99379.1"/>
    <property type="molecule type" value="Genomic_DNA"/>
</dbReference>
<keyword evidence="4 6" id="KW-1133">Transmembrane helix</keyword>
<dbReference type="Proteomes" id="UP000184480">
    <property type="component" value="Unassembled WGS sequence"/>
</dbReference>
<evidence type="ECO:0000259" key="8">
    <source>
        <dbReference type="Pfam" id="PF12704"/>
    </source>
</evidence>
<evidence type="ECO:0000256" key="6">
    <source>
        <dbReference type="SAM" id="Phobius"/>
    </source>
</evidence>
<dbReference type="InterPro" id="IPR025857">
    <property type="entry name" value="MacB_PCD"/>
</dbReference>
<organism evidence="9 10">
    <name type="scientific">Dysgonomonas macrotermitis</name>
    <dbReference type="NCBI Taxonomy" id="1346286"/>
    <lineage>
        <taxon>Bacteria</taxon>
        <taxon>Pseudomonadati</taxon>
        <taxon>Bacteroidota</taxon>
        <taxon>Bacteroidia</taxon>
        <taxon>Bacteroidales</taxon>
        <taxon>Dysgonomonadaceae</taxon>
        <taxon>Dysgonomonas</taxon>
    </lineage>
</organism>
<feature type="domain" description="ABC3 transporter permease C-terminal" evidence="7">
    <location>
        <begin position="486"/>
        <end position="599"/>
    </location>
</feature>
<evidence type="ECO:0000256" key="5">
    <source>
        <dbReference type="ARBA" id="ARBA00023136"/>
    </source>
</evidence>